<dbReference type="Gene3D" id="3.40.50.1460">
    <property type="match status" value="1"/>
</dbReference>
<dbReference type="Pfam" id="PF00656">
    <property type="entry name" value="Peptidase_C14"/>
    <property type="match status" value="1"/>
</dbReference>
<dbReference type="GO" id="GO:0005737">
    <property type="term" value="C:cytoplasm"/>
    <property type="evidence" value="ECO:0007669"/>
    <property type="project" value="TreeGrafter"/>
</dbReference>
<reference evidence="4" key="1">
    <citation type="submission" date="2021-01" db="EMBL/GenBank/DDBJ databases">
        <authorList>
            <person name="Kaushik A."/>
        </authorList>
    </citation>
    <scope>NUCLEOTIDE SEQUENCE</scope>
    <source>
        <strain evidence="4">AG1-1C</strain>
    </source>
</reference>
<organism evidence="4 5">
    <name type="scientific">Rhizoctonia solani</name>
    <dbReference type="NCBI Taxonomy" id="456999"/>
    <lineage>
        <taxon>Eukaryota</taxon>
        <taxon>Fungi</taxon>
        <taxon>Dikarya</taxon>
        <taxon>Basidiomycota</taxon>
        <taxon>Agaricomycotina</taxon>
        <taxon>Agaricomycetes</taxon>
        <taxon>Cantharellales</taxon>
        <taxon>Ceratobasidiaceae</taxon>
        <taxon>Rhizoctonia</taxon>
    </lineage>
</organism>
<feature type="domain" description="Rhodanese" evidence="3">
    <location>
        <begin position="104"/>
        <end position="138"/>
    </location>
</feature>
<evidence type="ECO:0000256" key="1">
    <source>
        <dbReference type="ARBA" id="ARBA00009005"/>
    </source>
</evidence>
<name>A0A8H3BGF5_9AGAM</name>
<evidence type="ECO:0000313" key="5">
    <source>
        <dbReference type="Proteomes" id="UP000663846"/>
    </source>
</evidence>
<evidence type="ECO:0000313" key="4">
    <source>
        <dbReference type="EMBL" id="CAE6455712.1"/>
    </source>
</evidence>
<proteinExistence type="inferred from homology"/>
<dbReference type="PANTHER" id="PTHR48104:SF30">
    <property type="entry name" value="METACASPASE-1"/>
    <property type="match status" value="1"/>
</dbReference>
<evidence type="ECO:0000256" key="2">
    <source>
        <dbReference type="SAM" id="MobiDB-lite"/>
    </source>
</evidence>
<dbReference type="AlphaFoldDB" id="A0A8H3BGF5"/>
<dbReference type="InterPro" id="IPR011600">
    <property type="entry name" value="Pept_C14_caspase"/>
</dbReference>
<comment type="similarity">
    <text evidence="1">Belongs to the peptidase C14B family.</text>
</comment>
<dbReference type="PANTHER" id="PTHR48104">
    <property type="entry name" value="METACASPASE-4"/>
    <property type="match status" value="1"/>
</dbReference>
<accession>A0A8H3BGF5</accession>
<dbReference type="GO" id="GO:0006508">
    <property type="term" value="P:proteolysis"/>
    <property type="evidence" value="ECO:0007669"/>
    <property type="project" value="InterPro"/>
</dbReference>
<sequence>MSDTGLNGALLTSLQTSTSLLDKPRFSRGGIGAGRRHMPSLPRTVPLGVRDKLRHAILLGNRPCQQSVEPHLPRAHRRALLIAEQYLDDPEFTPLKTTPCDILRVYNMLLSRGYHTYDIRLLASGMGAYSQDDDLQCAPTKENIMASLEWLVNGTEAGDYRYFHFSGHGISCETSFEKGKVARIVPRSTTLIPGSYPEPDTDTGERIMCEIIQASELKYYNEAIVTQWVPGSDSGSDSNRIYDRELNRELAKLPKHSYLTVTLDCCHSGRMINSNHKLAGAGFRGALAHRIWQLEAILHPSVRVLPRALSTSQPQELSPITHLGSIVELTRILMLGVFGLLKCAQLILYALAYSVFAICYPARVVLPSIYSLQLMGFVLVVDKLPERERCMDSIQATLFHWSSCHQQQQAMEYGDHKGGYFTYAIEQIPSSGSTVDEIYQDVERALTAAVEMHNHKYKSSHIQSCQLWTSLGNDDELLVKERLHLPFTL</sequence>
<dbReference type="Proteomes" id="UP000663846">
    <property type="component" value="Unassembled WGS sequence"/>
</dbReference>
<dbReference type="InterPro" id="IPR050452">
    <property type="entry name" value="Metacaspase"/>
</dbReference>
<gene>
    <name evidence="4" type="ORF">RDB_LOCUS151786</name>
</gene>
<comment type="caution">
    <text evidence="4">The sequence shown here is derived from an EMBL/GenBank/DDBJ whole genome shotgun (WGS) entry which is preliminary data.</text>
</comment>
<dbReference type="GO" id="GO:0004197">
    <property type="term" value="F:cysteine-type endopeptidase activity"/>
    <property type="evidence" value="ECO:0007669"/>
    <property type="project" value="InterPro"/>
</dbReference>
<feature type="region of interest" description="Disordered" evidence="2">
    <location>
        <begin position="22"/>
        <end position="44"/>
    </location>
</feature>
<dbReference type="EMBL" id="CAJMWS010000624">
    <property type="protein sequence ID" value="CAE6455712.1"/>
    <property type="molecule type" value="Genomic_DNA"/>
</dbReference>
<dbReference type="InterPro" id="IPR001763">
    <property type="entry name" value="Rhodanese-like_dom"/>
</dbReference>
<evidence type="ECO:0000259" key="3">
    <source>
        <dbReference type="PROSITE" id="PS50206"/>
    </source>
</evidence>
<protein>
    <recommendedName>
        <fullName evidence="3">Rhodanese domain-containing protein</fullName>
    </recommendedName>
</protein>
<dbReference type="PROSITE" id="PS50206">
    <property type="entry name" value="RHODANESE_3"/>
    <property type="match status" value="1"/>
</dbReference>